<comment type="caution">
    <text evidence="2">The sequence shown here is derived from an EMBL/GenBank/DDBJ whole genome shotgun (WGS) entry which is preliminary data.</text>
</comment>
<evidence type="ECO:0000313" key="2">
    <source>
        <dbReference type="EMBL" id="MCW3804841.1"/>
    </source>
</evidence>
<dbReference type="RefSeq" id="WP_301198063.1">
    <property type="nucleotide sequence ID" value="NZ_JAPDPI010000005.1"/>
</dbReference>
<reference evidence="2" key="1">
    <citation type="submission" date="2022-10" db="EMBL/GenBank/DDBJ databases">
        <authorList>
            <person name="Yu W.X."/>
        </authorList>
    </citation>
    <scope>NUCLEOTIDE SEQUENCE</scope>
    <source>
        <strain evidence="2">D04</strain>
    </source>
</reference>
<organism evidence="2 3">
    <name type="scientific">Plebeiibacterium marinum</name>
    <dbReference type="NCBI Taxonomy" id="2992111"/>
    <lineage>
        <taxon>Bacteria</taxon>
        <taxon>Pseudomonadati</taxon>
        <taxon>Bacteroidota</taxon>
        <taxon>Bacteroidia</taxon>
        <taxon>Marinilabiliales</taxon>
        <taxon>Marinilabiliaceae</taxon>
        <taxon>Plebeiibacterium</taxon>
    </lineage>
</organism>
<dbReference type="SUPFAM" id="SSF48452">
    <property type="entry name" value="TPR-like"/>
    <property type="match status" value="1"/>
</dbReference>
<dbReference type="Proteomes" id="UP001207408">
    <property type="component" value="Unassembled WGS sequence"/>
</dbReference>
<dbReference type="EMBL" id="JAPDPI010000005">
    <property type="protein sequence ID" value="MCW3804841.1"/>
    <property type="molecule type" value="Genomic_DNA"/>
</dbReference>
<protein>
    <submittedName>
        <fullName evidence="2">Tetratricopeptide repeat protein</fullName>
    </submittedName>
</protein>
<dbReference type="InterPro" id="IPR011990">
    <property type="entry name" value="TPR-like_helical_dom_sf"/>
</dbReference>
<dbReference type="AlphaFoldDB" id="A0AAE3MCC1"/>
<feature type="chain" id="PRO_5042172664" evidence="1">
    <location>
        <begin position="21"/>
        <end position="213"/>
    </location>
</feature>
<evidence type="ECO:0000256" key="1">
    <source>
        <dbReference type="SAM" id="SignalP"/>
    </source>
</evidence>
<evidence type="ECO:0000313" key="3">
    <source>
        <dbReference type="Proteomes" id="UP001207408"/>
    </source>
</evidence>
<keyword evidence="3" id="KW-1185">Reference proteome</keyword>
<accession>A0AAE3MCC1</accession>
<sequence length="213" mass="23749">MKNILTLGVLLFALVATTFAQEEKSAAELKNDGNAALKTKDYKTALASYEAAIAAWGEEEMDAAMIYNTATCARKLKKDELSIKYFDQVKELGYKADIATYYKAKAYKNLEKEEEMEKTLLAGIEEFASSKYVAHMKKELATYYVKQANEFFTKGVSLLNTRTDTNRDQWDAIKGNAKTELDKATELANKAIGYQASNQAAQTIVTKSAELLK</sequence>
<feature type="signal peptide" evidence="1">
    <location>
        <begin position="1"/>
        <end position="20"/>
    </location>
</feature>
<name>A0AAE3MCC1_9BACT</name>
<proteinExistence type="predicted"/>
<gene>
    <name evidence="2" type="ORF">OM074_04330</name>
</gene>
<keyword evidence="1" id="KW-0732">Signal</keyword>
<dbReference type="Gene3D" id="1.25.40.10">
    <property type="entry name" value="Tetratricopeptide repeat domain"/>
    <property type="match status" value="1"/>
</dbReference>